<evidence type="ECO:0000313" key="7">
    <source>
        <dbReference type="Proteomes" id="UP001196870"/>
    </source>
</evidence>
<dbReference type="InterPro" id="IPR036271">
    <property type="entry name" value="Tet_transcr_reg_TetR-rel_C_sf"/>
</dbReference>
<dbReference type="PRINTS" id="PR00455">
    <property type="entry name" value="HTHTETR"/>
</dbReference>
<dbReference type="Pfam" id="PF00440">
    <property type="entry name" value="TetR_N"/>
    <property type="match status" value="1"/>
</dbReference>
<evidence type="ECO:0000256" key="4">
    <source>
        <dbReference type="PROSITE-ProRule" id="PRU00335"/>
    </source>
</evidence>
<evidence type="ECO:0000256" key="1">
    <source>
        <dbReference type="ARBA" id="ARBA00023015"/>
    </source>
</evidence>
<keyword evidence="2 4" id="KW-0238">DNA-binding</keyword>
<organism evidence="6 7">
    <name type="scientific">Plastoroseomonas hellenica</name>
    <dbReference type="NCBI Taxonomy" id="2687306"/>
    <lineage>
        <taxon>Bacteria</taxon>
        <taxon>Pseudomonadati</taxon>
        <taxon>Pseudomonadota</taxon>
        <taxon>Alphaproteobacteria</taxon>
        <taxon>Acetobacterales</taxon>
        <taxon>Acetobacteraceae</taxon>
        <taxon>Plastoroseomonas</taxon>
    </lineage>
</organism>
<protein>
    <submittedName>
        <fullName evidence="6">TetR/AcrR family transcriptional regulator</fullName>
    </submittedName>
</protein>
<dbReference type="InterPro" id="IPR001647">
    <property type="entry name" value="HTH_TetR"/>
</dbReference>
<evidence type="ECO:0000256" key="2">
    <source>
        <dbReference type="ARBA" id="ARBA00023125"/>
    </source>
</evidence>
<accession>A0ABS5EWG3</accession>
<name>A0ABS5EWG3_9PROT</name>
<dbReference type="Proteomes" id="UP001196870">
    <property type="component" value="Unassembled WGS sequence"/>
</dbReference>
<evidence type="ECO:0000256" key="3">
    <source>
        <dbReference type="ARBA" id="ARBA00023163"/>
    </source>
</evidence>
<dbReference type="PROSITE" id="PS50977">
    <property type="entry name" value="HTH_TETR_2"/>
    <property type="match status" value="1"/>
</dbReference>
<dbReference type="SUPFAM" id="SSF48498">
    <property type="entry name" value="Tetracyclin repressor-like, C-terminal domain"/>
    <property type="match status" value="1"/>
</dbReference>
<feature type="domain" description="HTH tetR-type" evidence="5">
    <location>
        <begin position="18"/>
        <end position="78"/>
    </location>
</feature>
<keyword evidence="3" id="KW-0804">Transcription</keyword>
<comment type="caution">
    <text evidence="6">The sequence shown here is derived from an EMBL/GenBank/DDBJ whole genome shotgun (WGS) entry which is preliminary data.</text>
</comment>
<dbReference type="PANTHER" id="PTHR47506:SF1">
    <property type="entry name" value="HTH-TYPE TRANSCRIPTIONAL REGULATOR YJDC"/>
    <property type="match status" value="1"/>
</dbReference>
<keyword evidence="7" id="KW-1185">Reference proteome</keyword>
<dbReference type="PANTHER" id="PTHR47506">
    <property type="entry name" value="TRANSCRIPTIONAL REGULATORY PROTEIN"/>
    <property type="match status" value="1"/>
</dbReference>
<keyword evidence="1" id="KW-0805">Transcription regulation</keyword>
<evidence type="ECO:0000259" key="5">
    <source>
        <dbReference type="PROSITE" id="PS50977"/>
    </source>
</evidence>
<evidence type="ECO:0000313" key="6">
    <source>
        <dbReference type="EMBL" id="MBR0664624.1"/>
    </source>
</evidence>
<dbReference type="InterPro" id="IPR009057">
    <property type="entry name" value="Homeodomain-like_sf"/>
</dbReference>
<dbReference type="EMBL" id="JAAGBB010000009">
    <property type="protein sequence ID" value="MBR0664624.1"/>
    <property type="molecule type" value="Genomic_DNA"/>
</dbReference>
<feature type="DNA-binding region" description="H-T-H motif" evidence="4">
    <location>
        <begin position="41"/>
        <end position="60"/>
    </location>
</feature>
<dbReference type="Gene3D" id="1.10.357.10">
    <property type="entry name" value="Tetracycline Repressor, domain 2"/>
    <property type="match status" value="1"/>
</dbReference>
<proteinExistence type="predicted"/>
<reference evidence="7" key="1">
    <citation type="journal article" date="2021" name="Syst. Appl. Microbiol.">
        <title>Roseomonas hellenica sp. nov., isolated from roots of wild-growing Alkanna tinctoria.</title>
        <authorList>
            <person name="Rat A."/>
            <person name="Naranjo H.D."/>
            <person name="Lebbe L."/>
            <person name="Cnockaert M."/>
            <person name="Krigas N."/>
            <person name="Grigoriadou K."/>
            <person name="Maloupa E."/>
            <person name="Willems A."/>
        </authorList>
    </citation>
    <scope>NUCLEOTIDE SEQUENCE [LARGE SCALE GENOMIC DNA]</scope>
    <source>
        <strain evidence="7">LMG 31523</strain>
    </source>
</reference>
<gene>
    <name evidence="6" type="ORF">GXW71_09690</name>
</gene>
<sequence>MLTARGSTRSHCSASAAPKVAERLLAAASELFYRQGFRAVGVEQIVREARTTKPTLYRYFASKDELSAACLRKQAASEWAILAQVAIGLADDPLAHLRSIIMSVARRISHPDYPGWPMTHAAIEFPQQGHPARQVLDGFKAQMRVMLTDLAEKAALSDPGSLADGLLLLIEGAAVSLHSFGSDGPSNALSEAADALIEAYKARR</sequence>
<dbReference type="SUPFAM" id="SSF46689">
    <property type="entry name" value="Homeodomain-like"/>
    <property type="match status" value="1"/>
</dbReference>